<organism evidence="1 2">
    <name type="scientific">Acinetobacter pseudolwoffii</name>
    <dbReference type="NCBI Taxonomy" id="2053287"/>
    <lineage>
        <taxon>Bacteria</taxon>
        <taxon>Pseudomonadati</taxon>
        <taxon>Pseudomonadota</taxon>
        <taxon>Gammaproteobacteria</taxon>
        <taxon>Moraxellales</taxon>
        <taxon>Moraxellaceae</taxon>
        <taxon>Acinetobacter</taxon>
    </lineage>
</organism>
<evidence type="ECO:0000313" key="1">
    <source>
        <dbReference type="EMBL" id="ENW85787.1"/>
    </source>
</evidence>
<dbReference type="HOGENOM" id="CLU_214700_0_0_6"/>
<dbReference type="Proteomes" id="UP000023774">
    <property type="component" value="Unassembled WGS sequence"/>
</dbReference>
<comment type="caution">
    <text evidence="1">The sequence shown here is derived from an EMBL/GenBank/DDBJ whole genome shotgun (WGS) entry which is preliminary data.</text>
</comment>
<accession>N9KNX7</accession>
<gene>
    <name evidence="1" type="ORF">F906_02609</name>
</gene>
<dbReference type="AlphaFoldDB" id="N9KNX7"/>
<dbReference type="RefSeq" id="WP_005173373.1">
    <property type="nucleotide sequence ID" value="NZ_CP083759.1"/>
</dbReference>
<name>N9KNX7_9GAMM</name>
<proteinExistence type="predicted"/>
<dbReference type="EMBL" id="APRJ01000013">
    <property type="protein sequence ID" value="ENW85787.1"/>
    <property type="molecule type" value="Genomic_DNA"/>
</dbReference>
<evidence type="ECO:0000313" key="2">
    <source>
        <dbReference type="Proteomes" id="UP000023774"/>
    </source>
</evidence>
<keyword evidence="2" id="KW-1185">Reference proteome</keyword>
<sequence>MADQKRKIDTIRRIEHLQLSEALIVALDDAVQAESVAAAIQSLQGLTEQWN</sequence>
<protein>
    <submittedName>
        <fullName evidence="1">Uncharacterized protein</fullName>
    </submittedName>
</protein>
<reference evidence="1 2" key="1">
    <citation type="submission" date="2013-02" db="EMBL/GenBank/DDBJ databases">
        <title>The Genome Sequence of Acinetobacter sp. NIPH 713.</title>
        <authorList>
            <consortium name="The Broad Institute Genome Sequencing Platform"/>
            <consortium name="The Broad Institute Genome Sequencing Center for Infectious Disease"/>
            <person name="Cerqueira G."/>
            <person name="Feldgarden M."/>
            <person name="Courvalin P."/>
            <person name="Perichon B."/>
            <person name="Grillot-Courvalin C."/>
            <person name="Clermont D."/>
            <person name="Rocha E."/>
            <person name="Yoon E.-J."/>
            <person name="Nemec A."/>
            <person name="Walker B."/>
            <person name="Young S.K."/>
            <person name="Zeng Q."/>
            <person name="Gargeya S."/>
            <person name="Fitzgerald M."/>
            <person name="Haas B."/>
            <person name="Abouelleil A."/>
            <person name="Alvarado L."/>
            <person name="Arachchi H.M."/>
            <person name="Berlin A.M."/>
            <person name="Chapman S.B."/>
            <person name="Dewar J."/>
            <person name="Goldberg J."/>
            <person name="Griggs A."/>
            <person name="Gujja S."/>
            <person name="Hansen M."/>
            <person name="Howarth C."/>
            <person name="Imamovic A."/>
            <person name="Larimer J."/>
            <person name="McCowan C."/>
            <person name="Murphy C."/>
            <person name="Neiman D."/>
            <person name="Pearson M."/>
            <person name="Priest M."/>
            <person name="Roberts A."/>
            <person name="Saif S."/>
            <person name="Shea T."/>
            <person name="Sisk P."/>
            <person name="Sykes S."/>
            <person name="Wortman J."/>
            <person name="Nusbaum C."/>
            <person name="Birren B."/>
        </authorList>
    </citation>
    <scope>NUCLEOTIDE SEQUENCE [LARGE SCALE GENOMIC DNA]</scope>
    <source>
        <strain evidence="1 2">NIPH 713</strain>
    </source>
</reference>
<dbReference type="PATRIC" id="fig|1217709.3.peg.2532"/>